<dbReference type="GO" id="GO:0004984">
    <property type="term" value="F:olfactory receptor activity"/>
    <property type="evidence" value="ECO:0007669"/>
    <property type="project" value="InterPro"/>
</dbReference>
<reference evidence="8" key="1">
    <citation type="submission" date="2022-07" db="EMBL/GenBank/DDBJ databases">
        <title>Chromosome-level genome of Muraenolepis orangiensis.</title>
        <authorList>
            <person name="Kim J."/>
        </authorList>
    </citation>
    <scope>NUCLEOTIDE SEQUENCE</scope>
    <source>
        <strain evidence="8">KU_S4_2022</strain>
        <tissue evidence="8">Muscle</tissue>
    </source>
</reference>
<feature type="transmembrane region" description="Helical" evidence="6">
    <location>
        <begin position="324"/>
        <end position="345"/>
    </location>
</feature>
<dbReference type="PROSITE" id="PS50262">
    <property type="entry name" value="G_PROTEIN_RECEP_F1_2"/>
    <property type="match status" value="1"/>
</dbReference>
<dbReference type="InterPro" id="IPR000725">
    <property type="entry name" value="Olfact_rcpt"/>
</dbReference>
<dbReference type="PRINTS" id="PR00245">
    <property type="entry name" value="OLFACTORYR"/>
</dbReference>
<feature type="transmembrane region" description="Helical" evidence="6">
    <location>
        <begin position="379"/>
        <end position="401"/>
    </location>
</feature>
<comment type="caution">
    <text evidence="8">The sequence shown here is derived from an EMBL/GenBank/DDBJ whole genome shotgun (WGS) entry which is preliminary data.</text>
</comment>
<dbReference type="Pfam" id="PF13853">
    <property type="entry name" value="7tm_4"/>
    <property type="match status" value="1"/>
</dbReference>
<dbReference type="Gene3D" id="1.20.1070.10">
    <property type="entry name" value="Rhodopsin 7-helix transmembrane proteins"/>
    <property type="match status" value="1"/>
</dbReference>
<evidence type="ECO:0000256" key="2">
    <source>
        <dbReference type="ARBA" id="ARBA00022692"/>
    </source>
</evidence>
<comment type="subcellular location">
    <subcellularLocation>
        <location evidence="1">Membrane</location>
        <topology evidence="1">Multi-pass membrane protein</topology>
    </subcellularLocation>
</comment>
<proteinExistence type="predicted"/>
<feature type="transmembrane region" description="Helical" evidence="6">
    <location>
        <begin position="206"/>
        <end position="229"/>
    </location>
</feature>
<dbReference type="PANTHER" id="PTHR45913:SF5">
    <property type="entry name" value="GENERAL TRANSCRIPTION FACTOR II-I REPEAT DOMAIN-CONTAINING PROTEIN 2A-LIKE PROTEIN"/>
    <property type="match status" value="1"/>
</dbReference>
<dbReference type="GO" id="GO:0016020">
    <property type="term" value="C:membrane"/>
    <property type="evidence" value="ECO:0007669"/>
    <property type="project" value="UniProtKB-SubCell"/>
</dbReference>
<accession>A0A9Q0I8S7</accession>
<sequence length="446" mass="50361">MMAAFAKANLPIPKLTAIATDGAPAMIGSVNGLVGLCKADQTFPDFWNFHCIIHREQLVSKSLNLNNVMKPVMEIVNYIRTHALNHRQFRNLIAELDQGLPGDLPLHCTVRWLSKSKVFSRFFELLDAVKLFMEEKDKDYPELSDLEWIMDLAFSVDMLCHLDRLNLTLQDLAEQRFSQYPNMENLTFNANIIFLEGLKVTPQASFLAFFSLLFIYIFIMVSNVGLMALICMERSLHQPMYLLFCSMSVNDVFGASSIIPRLLRDILTLSKERYITYLECVIQAFCAHFHAGTSHSVLMIMAFDRYVAICNPLRYTTIMTSKMVLKLTILAWFLAFGSVVILIGLNVRLSRCRRVILHPFCDNASLFKLSCDNIILNHIYGLGSAIVFLGSSIGSITITYLRIAMGPGKRDDREATYVAAINAYLCRSKAGNGGLTGEKDPRKMTK</sequence>
<evidence type="ECO:0000313" key="8">
    <source>
        <dbReference type="EMBL" id="KAJ3589465.1"/>
    </source>
</evidence>
<dbReference type="Proteomes" id="UP001148018">
    <property type="component" value="Unassembled WGS sequence"/>
</dbReference>
<feature type="domain" description="G-protein coupled receptors family 1 profile" evidence="7">
    <location>
        <begin position="222"/>
        <end position="446"/>
    </location>
</feature>
<dbReference type="PANTHER" id="PTHR45913">
    <property type="entry name" value="EPM2A-INTERACTING PROTEIN 1"/>
    <property type="match status" value="1"/>
</dbReference>
<organism evidence="8 9">
    <name type="scientific">Muraenolepis orangiensis</name>
    <name type="common">Patagonian moray cod</name>
    <dbReference type="NCBI Taxonomy" id="630683"/>
    <lineage>
        <taxon>Eukaryota</taxon>
        <taxon>Metazoa</taxon>
        <taxon>Chordata</taxon>
        <taxon>Craniata</taxon>
        <taxon>Vertebrata</taxon>
        <taxon>Euteleostomi</taxon>
        <taxon>Actinopterygii</taxon>
        <taxon>Neopterygii</taxon>
        <taxon>Teleostei</taxon>
        <taxon>Neoteleostei</taxon>
        <taxon>Acanthomorphata</taxon>
        <taxon>Zeiogadaria</taxon>
        <taxon>Gadariae</taxon>
        <taxon>Gadiformes</taxon>
        <taxon>Muraenolepidoidei</taxon>
        <taxon>Muraenolepididae</taxon>
        <taxon>Muraenolepis</taxon>
    </lineage>
</organism>
<protein>
    <recommendedName>
        <fullName evidence="7">G-protein coupled receptors family 1 profile domain-containing protein</fullName>
    </recommendedName>
</protein>
<dbReference type="SUPFAM" id="SSF53098">
    <property type="entry name" value="Ribonuclease H-like"/>
    <property type="match status" value="1"/>
</dbReference>
<dbReference type="SUPFAM" id="SSF81321">
    <property type="entry name" value="Family A G protein-coupled receptor-like"/>
    <property type="match status" value="1"/>
</dbReference>
<dbReference type="InterPro" id="IPR017452">
    <property type="entry name" value="GPCR_Rhodpsn_7TM"/>
</dbReference>
<keyword evidence="9" id="KW-1185">Reference proteome</keyword>
<keyword evidence="5" id="KW-0807">Transducer</keyword>
<evidence type="ECO:0000256" key="6">
    <source>
        <dbReference type="SAM" id="Phobius"/>
    </source>
</evidence>
<dbReference type="EMBL" id="JANIIK010000115">
    <property type="protein sequence ID" value="KAJ3589465.1"/>
    <property type="molecule type" value="Genomic_DNA"/>
</dbReference>
<keyword evidence="3 6" id="KW-1133">Transmembrane helix</keyword>
<evidence type="ECO:0000259" key="7">
    <source>
        <dbReference type="PROSITE" id="PS50262"/>
    </source>
</evidence>
<keyword evidence="2 6" id="KW-0812">Transmembrane</keyword>
<evidence type="ECO:0000313" key="9">
    <source>
        <dbReference type="Proteomes" id="UP001148018"/>
    </source>
</evidence>
<keyword evidence="4 6" id="KW-0472">Membrane</keyword>
<evidence type="ECO:0000256" key="4">
    <source>
        <dbReference type="ARBA" id="ARBA00023136"/>
    </source>
</evidence>
<name>A0A9Q0I8S7_9TELE</name>
<dbReference type="OrthoDB" id="10061052at2759"/>
<dbReference type="InterPro" id="IPR012337">
    <property type="entry name" value="RNaseH-like_sf"/>
</dbReference>
<dbReference type="GO" id="GO:0007186">
    <property type="term" value="P:G protein-coupled receptor signaling pathway"/>
    <property type="evidence" value="ECO:0007669"/>
    <property type="project" value="InterPro"/>
</dbReference>
<evidence type="ECO:0000256" key="3">
    <source>
        <dbReference type="ARBA" id="ARBA00022989"/>
    </source>
</evidence>
<evidence type="ECO:0000256" key="5">
    <source>
        <dbReference type="ARBA" id="ARBA00023224"/>
    </source>
</evidence>
<dbReference type="AlphaFoldDB" id="A0A9Q0I8S7"/>
<gene>
    <name evidence="8" type="ORF">NHX12_010310</name>
</gene>
<evidence type="ECO:0000256" key="1">
    <source>
        <dbReference type="ARBA" id="ARBA00004141"/>
    </source>
</evidence>